<evidence type="ECO:0000313" key="3">
    <source>
        <dbReference type="Proteomes" id="UP000612349"/>
    </source>
</evidence>
<dbReference type="GO" id="GO:0016705">
    <property type="term" value="F:oxidoreductase activity, acting on paired donors, with incorporation or reduction of molecular oxygen"/>
    <property type="evidence" value="ECO:0007669"/>
    <property type="project" value="InterPro"/>
</dbReference>
<organism evidence="2 3">
    <name type="scientific">Croceicoccus mobilis</name>
    <dbReference type="NCBI Taxonomy" id="1703339"/>
    <lineage>
        <taxon>Bacteria</taxon>
        <taxon>Pseudomonadati</taxon>
        <taxon>Pseudomonadota</taxon>
        <taxon>Alphaproteobacteria</taxon>
        <taxon>Sphingomonadales</taxon>
        <taxon>Erythrobacteraceae</taxon>
        <taxon>Croceicoccus</taxon>
    </lineage>
</organism>
<gene>
    <name evidence="2" type="ORF">GCM10010990_16890</name>
</gene>
<comment type="caution">
    <text evidence="2">The sequence shown here is derived from an EMBL/GenBank/DDBJ whole genome shotgun (WGS) entry which is preliminary data.</text>
</comment>
<dbReference type="GO" id="GO:0016117">
    <property type="term" value="P:carotenoid biosynthetic process"/>
    <property type="evidence" value="ECO:0007669"/>
    <property type="project" value="InterPro"/>
</dbReference>
<dbReference type="OrthoDB" id="5793379at2"/>
<dbReference type="NCBIfam" id="TIGR01790">
    <property type="entry name" value="carotene-cycl"/>
    <property type="match status" value="1"/>
</dbReference>
<evidence type="ECO:0000313" key="2">
    <source>
        <dbReference type="EMBL" id="GGD67996.1"/>
    </source>
</evidence>
<dbReference type="EMBL" id="BMIP01000003">
    <property type="protein sequence ID" value="GGD67996.1"/>
    <property type="molecule type" value="Genomic_DNA"/>
</dbReference>
<comment type="similarity">
    <text evidence="1">Belongs to the lycopene cyclase family.</text>
</comment>
<dbReference type="InterPro" id="IPR008461">
    <property type="entry name" value="CrtY"/>
</dbReference>
<evidence type="ECO:0008006" key="4">
    <source>
        <dbReference type="Google" id="ProtNLM"/>
    </source>
</evidence>
<keyword evidence="3" id="KW-1185">Reference proteome</keyword>
<dbReference type="SUPFAM" id="SSF51905">
    <property type="entry name" value="FAD/NAD(P)-binding domain"/>
    <property type="match status" value="1"/>
</dbReference>
<dbReference type="Proteomes" id="UP000612349">
    <property type="component" value="Unassembled WGS sequence"/>
</dbReference>
<protein>
    <recommendedName>
        <fullName evidence="4">Lycopene cyclase</fullName>
    </recommendedName>
</protein>
<name>A0A917DTQ3_9SPHN</name>
<reference evidence="2" key="2">
    <citation type="submission" date="2020-09" db="EMBL/GenBank/DDBJ databases">
        <authorList>
            <person name="Sun Q."/>
            <person name="Zhou Y."/>
        </authorList>
    </citation>
    <scope>NUCLEOTIDE SEQUENCE</scope>
    <source>
        <strain evidence="2">CGMCC 1.15360</strain>
    </source>
</reference>
<proteinExistence type="inferred from homology"/>
<dbReference type="GO" id="GO:0045436">
    <property type="term" value="F:lycopene beta cyclase activity"/>
    <property type="evidence" value="ECO:0007669"/>
    <property type="project" value="InterPro"/>
</dbReference>
<evidence type="ECO:0000256" key="1">
    <source>
        <dbReference type="ARBA" id="ARBA00006599"/>
    </source>
</evidence>
<dbReference type="InterPro" id="IPR036188">
    <property type="entry name" value="FAD/NAD-bd_sf"/>
</dbReference>
<dbReference type="Gene3D" id="3.50.50.60">
    <property type="entry name" value="FAD/NAD(P)-binding domain"/>
    <property type="match status" value="1"/>
</dbReference>
<sequence>MGAQSFDIAIAGGGLSGSLITLALAARRPEIRVALVDAGTIGGNHVWSFFGTDVAAGDRARVDPLVAARWDDGYDIAFPTYSRTLGTSYRSITSERLAMAVSAALPEDAVFTRCPVTALDAGGLTLADGTRIEAGAVIDARGLAREHLSHLRGGWQKFTGQMVETSGPHGLARPVVMDASVTQHDGYRFVYCLPFSETSVFVEDTYYSDGPALDPDLLKSRVADYAAARGWQIAALSRTETGVLPVVTGGDFAALWRDVPDGVALAGTRAGLFQPLTSYSLPDAVRFASMIADLPDLSGPAIAAAAKAHAQAHWKAGRFYRMLAAMLFGAARPDERYKVLQRFYRLDEGLVERFYAGKSTPFDMARVLAGKPPVPLSRAIKVLAGIGAPGHLGAREQG</sequence>
<accession>A0A917DTQ3</accession>
<dbReference type="NCBIfam" id="TIGR01789">
    <property type="entry name" value="lycopene_cycl"/>
    <property type="match status" value="1"/>
</dbReference>
<dbReference type="Pfam" id="PF05834">
    <property type="entry name" value="Lycopene_cycl"/>
    <property type="match status" value="1"/>
</dbReference>
<dbReference type="AlphaFoldDB" id="A0A917DTQ3"/>
<reference evidence="2" key="1">
    <citation type="journal article" date="2014" name="Int. J. Syst. Evol. Microbiol.">
        <title>Complete genome sequence of Corynebacterium casei LMG S-19264T (=DSM 44701T), isolated from a smear-ripened cheese.</title>
        <authorList>
            <consortium name="US DOE Joint Genome Institute (JGI-PGF)"/>
            <person name="Walter F."/>
            <person name="Albersmeier A."/>
            <person name="Kalinowski J."/>
            <person name="Ruckert C."/>
        </authorList>
    </citation>
    <scope>NUCLEOTIDE SEQUENCE</scope>
    <source>
        <strain evidence="2">CGMCC 1.15360</strain>
    </source>
</reference>
<dbReference type="InterPro" id="IPR010108">
    <property type="entry name" value="Lycopene_cyclase_b/e"/>
</dbReference>